<dbReference type="GO" id="GO:0000725">
    <property type="term" value="P:recombinational repair"/>
    <property type="evidence" value="ECO:0007669"/>
    <property type="project" value="TreeGrafter"/>
</dbReference>
<sequence length="872" mass="100092">MSQPSITLESLWEEAGFKPNAEQERAIRHIDGPLYLTAGPGSGKTRVLLWRTVNLIVFEGVQPEHILLSTFTDKAAHQLREGLKNYLGQVTNHTGQAYDLANMYVGTLHSLCQRLLQDRKLNPNYRNGQPLRVLDELQTYFFVARRRNWQQLIEAAGLADLEPMDQHVAINTFFAGNRAGRSRHEAIQNVLSFFGRMSEEMLVPAAVLGHAPDDDTRMLLRMYARYRELLATPGGFDQCDFSLLQQKAYDVLQANPQVQRYFRHVIVDEYQDTNLIQERLVFALAGQQNLCVVGDDDQALYRFRGATVENFVEFPARCLRYLGREPEKIPLNTNYRSRNRVVQFYTDYIGQHNWRKDDHPGEQYRVHDKNITAHSRDQDVSVVCTAAAAPDVVSEELARVVRELLDSGKVEDPNQIAFLFPALRGNSQVERMQLALEAQGLRVYAPRAGRFLDVEEPTLLFGAFLHVFGRPEQGPFTSADYTGYFDWLNEAMAQVRQRFGQEPELKRYLKAKRQEVELAVSDYQALVATCQAQGWDLEAQYDERAMKPALVGTRAASERTRRAVNSVALTHQVRRRLREGSDKPPLKLADILNRVTTLDWTILDLFYRLSGFPTFKRMYDLAESGRDEGPICNLGLVSQYLSRFMEMYSPLLTAGFLHDNQFQRLFFMSFLYTIYRRGESEFENAEDPFPKGRIPFLTIHQSKGLEFPVVVLPNLRKDNRGAGPLERTVRALAPEAEGEPLDRMAGFDIARMFYVALSRAKNLLLLGRYQSQGNHVNREFKPLLDQLPTTASFDVASLAAMRHGEEKPPKAYSYTADYLLYERCPRQYMVFRRYGLVPSRSQTQFFGSLVHYTIEDLHHRLIEKREKATPQP</sequence>
<dbReference type="GO" id="GO:0043138">
    <property type="term" value="F:3'-5' DNA helicase activity"/>
    <property type="evidence" value="ECO:0007669"/>
    <property type="project" value="UniProtKB-EC"/>
</dbReference>
<evidence type="ECO:0000256" key="9">
    <source>
        <dbReference type="ARBA" id="ARBA00034808"/>
    </source>
</evidence>
<dbReference type="InterPro" id="IPR014017">
    <property type="entry name" value="DNA_helicase_UvrD-like_C"/>
</dbReference>
<proteinExistence type="inferred from homology"/>
<dbReference type="InterPro" id="IPR013986">
    <property type="entry name" value="DExx_box_DNA_helicase_dom_sf"/>
</dbReference>
<dbReference type="EMBL" id="VMRJ01000009">
    <property type="protein sequence ID" value="TVT36749.1"/>
    <property type="molecule type" value="Genomic_DNA"/>
</dbReference>
<dbReference type="Pfam" id="PF00580">
    <property type="entry name" value="UvrD-helicase"/>
    <property type="match status" value="1"/>
</dbReference>
<keyword evidence="15" id="KW-1185">Reference proteome</keyword>
<dbReference type="CDD" id="cd17932">
    <property type="entry name" value="DEXQc_UvrD"/>
    <property type="match status" value="1"/>
</dbReference>
<comment type="caution">
    <text evidence="14">The sequence shown here is derived from an EMBL/GenBank/DDBJ whole genome shotgun (WGS) entry which is preliminary data.</text>
</comment>
<keyword evidence="6" id="KW-0238">DNA-binding</keyword>
<dbReference type="InterPro" id="IPR027417">
    <property type="entry name" value="P-loop_NTPase"/>
</dbReference>
<keyword evidence="5 12" id="KW-0067">ATP-binding</keyword>
<organism evidence="14 15">
    <name type="scientific">Hymenobacter setariae</name>
    <dbReference type="NCBI Taxonomy" id="2594794"/>
    <lineage>
        <taxon>Bacteria</taxon>
        <taxon>Pseudomonadati</taxon>
        <taxon>Bacteroidota</taxon>
        <taxon>Cytophagia</taxon>
        <taxon>Cytophagales</taxon>
        <taxon>Hymenobacteraceae</taxon>
        <taxon>Hymenobacter</taxon>
    </lineage>
</organism>
<dbReference type="OrthoDB" id="9810135at2"/>
<comment type="catalytic activity">
    <reaction evidence="11">
        <text>ATP + H2O = ADP + phosphate + H(+)</text>
        <dbReference type="Rhea" id="RHEA:13065"/>
        <dbReference type="ChEBI" id="CHEBI:15377"/>
        <dbReference type="ChEBI" id="CHEBI:15378"/>
        <dbReference type="ChEBI" id="CHEBI:30616"/>
        <dbReference type="ChEBI" id="CHEBI:43474"/>
        <dbReference type="ChEBI" id="CHEBI:456216"/>
        <dbReference type="EC" id="5.6.2.4"/>
    </reaction>
</comment>
<dbReference type="Gene3D" id="3.40.50.300">
    <property type="entry name" value="P-loop containing nucleotide triphosphate hydrolases"/>
    <property type="match status" value="3"/>
</dbReference>
<dbReference type="Proteomes" id="UP000317624">
    <property type="component" value="Unassembled WGS sequence"/>
</dbReference>
<comment type="catalytic activity">
    <reaction evidence="8">
        <text>Couples ATP hydrolysis with the unwinding of duplex DNA by translocating in the 3'-5' direction.</text>
        <dbReference type="EC" id="5.6.2.4"/>
    </reaction>
</comment>
<dbReference type="EC" id="5.6.2.4" evidence="9"/>
<evidence type="ECO:0000256" key="3">
    <source>
        <dbReference type="ARBA" id="ARBA00022801"/>
    </source>
</evidence>
<feature type="domain" description="UvrD-like helicase ATP-binding" evidence="13">
    <location>
        <begin position="17"/>
        <end position="338"/>
    </location>
</feature>
<protein>
    <recommendedName>
        <fullName evidence="9">DNA 3'-5' helicase</fullName>
        <ecNumber evidence="9">5.6.2.4</ecNumber>
    </recommendedName>
    <alternativeName>
        <fullName evidence="10">DNA 3'-5' helicase II</fullName>
    </alternativeName>
</protein>
<evidence type="ECO:0000259" key="13">
    <source>
        <dbReference type="PROSITE" id="PS51198"/>
    </source>
</evidence>
<evidence type="ECO:0000256" key="10">
    <source>
        <dbReference type="ARBA" id="ARBA00034923"/>
    </source>
</evidence>
<evidence type="ECO:0000313" key="14">
    <source>
        <dbReference type="EMBL" id="TVT36749.1"/>
    </source>
</evidence>
<evidence type="ECO:0000256" key="6">
    <source>
        <dbReference type="ARBA" id="ARBA00023125"/>
    </source>
</evidence>
<dbReference type="GO" id="GO:0005524">
    <property type="term" value="F:ATP binding"/>
    <property type="evidence" value="ECO:0007669"/>
    <property type="project" value="UniProtKB-UniRule"/>
</dbReference>
<dbReference type="InterPro" id="IPR014016">
    <property type="entry name" value="UvrD-like_ATP-bd"/>
</dbReference>
<dbReference type="PANTHER" id="PTHR11070:SF2">
    <property type="entry name" value="ATP-DEPENDENT DNA HELICASE SRS2"/>
    <property type="match status" value="1"/>
</dbReference>
<dbReference type="Pfam" id="PF13361">
    <property type="entry name" value="UvrD_C"/>
    <property type="match status" value="1"/>
</dbReference>
<keyword evidence="4 12" id="KW-0347">Helicase</keyword>
<keyword evidence="7" id="KW-0413">Isomerase</keyword>
<evidence type="ECO:0000256" key="2">
    <source>
        <dbReference type="ARBA" id="ARBA00022741"/>
    </source>
</evidence>
<evidence type="ECO:0000256" key="8">
    <source>
        <dbReference type="ARBA" id="ARBA00034617"/>
    </source>
</evidence>
<comment type="similarity">
    <text evidence="1">Belongs to the helicase family. UvrD subfamily.</text>
</comment>
<dbReference type="Gene3D" id="1.10.10.160">
    <property type="match status" value="1"/>
</dbReference>
<accession>A0A558BJQ3</accession>
<dbReference type="AlphaFoldDB" id="A0A558BJQ3"/>
<keyword evidence="2 12" id="KW-0547">Nucleotide-binding</keyword>
<evidence type="ECO:0000256" key="1">
    <source>
        <dbReference type="ARBA" id="ARBA00009922"/>
    </source>
</evidence>
<dbReference type="PROSITE" id="PS51198">
    <property type="entry name" value="UVRD_HELICASE_ATP_BIND"/>
    <property type="match status" value="1"/>
</dbReference>
<reference evidence="14 15" key="1">
    <citation type="submission" date="2019-07" db="EMBL/GenBank/DDBJ databases">
        <title>Hymenobacter sp. straun FUR1 Genome sequencing and assembly.</title>
        <authorList>
            <person name="Chhetri G."/>
        </authorList>
    </citation>
    <scope>NUCLEOTIDE SEQUENCE [LARGE SCALE GENOMIC DNA]</scope>
    <source>
        <strain evidence="14 15">Fur1</strain>
    </source>
</reference>
<dbReference type="GO" id="GO:0033202">
    <property type="term" value="C:DNA helicase complex"/>
    <property type="evidence" value="ECO:0007669"/>
    <property type="project" value="TreeGrafter"/>
</dbReference>
<gene>
    <name evidence="14" type="ORF">FNT36_24870</name>
</gene>
<evidence type="ECO:0000256" key="12">
    <source>
        <dbReference type="PROSITE-ProRule" id="PRU00560"/>
    </source>
</evidence>
<dbReference type="GO" id="GO:0005829">
    <property type="term" value="C:cytosol"/>
    <property type="evidence" value="ECO:0007669"/>
    <property type="project" value="TreeGrafter"/>
</dbReference>
<evidence type="ECO:0000256" key="7">
    <source>
        <dbReference type="ARBA" id="ARBA00023235"/>
    </source>
</evidence>
<dbReference type="GO" id="GO:0003677">
    <property type="term" value="F:DNA binding"/>
    <property type="evidence" value="ECO:0007669"/>
    <property type="project" value="UniProtKB-KW"/>
</dbReference>
<dbReference type="PANTHER" id="PTHR11070">
    <property type="entry name" value="UVRD / RECB / PCRA DNA HELICASE FAMILY MEMBER"/>
    <property type="match status" value="1"/>
</dbReference>
<name>A0A558BJQ3_9BACT</name>
<feature type="binding site" evidence="12">
    <location>
        <begin position="38"/>
        <end position="45"/>
    </location>
    <ligand>
        <name>ATP</name>
        <dbReference type="ChEBI" id="CHEBI:30616"/>
    </ligand>
</feature>
<dbReference type="GO" id="GO:0016887">
    <property type="term" value="F:ATP hydrolysis activity"/>
    <property type="evidence" value="ECO:0007669"/>
    <property type="project" value="RHEA"/>
</dbReference>
<evidence type="ECO:0000256" key="5">
    <source>
        <dbReference type="ARBA" id="ARBA00022840"/>
    </source>
</evidence>
<dbReference type="RefSeq" id="WP_144853390.1">
    <property type="nucleotide sequence ID" value="NZ_VMRJ01000009.1"/>
</dbReference>
<dbReference type="InterPro" id="IPR000212">
    <property type="entry name" value="DNA_helicase_UvrD/REP"/>
</dbReference>
<evidence type="ECO:0000256" key="4">
    <source>
        <dbReference type="ARBA" id="ARBA00022806"/>
    </source>
</evidence>
<keyword evidence="3 12" id="KW-0378">Hydrolase</keyword>
<evidence type="ECO:0000256" key="11">
    <source>
        <dbReference type="ARBA" id="ARBA00048988"/>
    </source>
</evidence>
<dbReference type="SUPFAM" id="SSF52540">
    <property type="entry name" value="P-loop containing nucleoside triphosphate hydrolases"/>
    <property type="match status" value="1"/>
</dbReference>
<evidence type="ECO:0000313" key="15">
    <source>
        <dbReference type="Proteomes" id="UP000317624"/>
    </source>
</evidence>